<feature type="domain" description="PurM-like N-terminal" evidence="16">
    <location>
        <begin position="55"/>
        <end position="159"/>
    </location>
</feature>
<evidence type="ECO:0000256" key="3">
    <source>
        <dbReference type="ARBA" id="ARBA00010280"/>
    </source>
</evidence>
<dbReference type="AlphaFoldDB" id="A0A1I2PBT4"/>
<dbReference type="CDD" id="cd02196">
    <property type="entry name" value="PurM"/>
    <property type="match status" value="1"/>
</dbReference>
<dbReference type="PANTHER" id="PTHR10520">
    <property type="entry name" value="TRIFUNCTIONAL PURINE BIOSYNTHETIC PROTEIN ADENOSINE-3-RELATED"/>
    <property type="match status" value="1"/>
</dbReference>
<dbReference type="Pfam" id="PF02769">
    <property type="entry name" value="AIRS_C"/>
    <property type="match status" value="1"/>
</dbReference>
<dbReference type="OrthoDB" id="9802507at2"/>
<dbReference type="GO" id="GO:0004637">
    <property type="term" value="F:phosphoribosylamine-glycine ligase activity"/>
    <property type="evidence" value="ECO:0007669"/>
    <property type="project" value="TreeGrafter"/>
</dbReference>
<accession>A0A1I2PBT4</accession>
<evidence type="ECO:0000256" key="9">
    <source>
        <dbReference type="ARBA" id="ARBA00022755"/>
    </source>
</evidence>
<reference evidence="19" key="1">
    <citation type="submission" date="2016-10" db="EMBL/GenBank/DDBJ databases">
        <authorList>
            <person name="Varghese N."/>
            <person name="Submissions S."/>
        </authorList>
    </citation>
    <scope>NUCLEOTIDE SEQUENCE [LARGE SCALE GENOMIC DNA]</scope>
    <source>
        <strain evidence="19">DSM 20403</strain>
    </source>
</reference>
<dbReference type="HAMAP" id="MF_00741">
    <property type="entry name" value="AIRS"/>
    <property type="match status" value="1"/>
</dbReference>
<evidence type="ECO:0000256" key="14">
    <source>
        <dbReference type="ARBA" id="ARBA00049057"/>
    </source>
</evidence>
<dbReference type="GO" id="GO:0004641">
    <property type="term" value="F:phosphoribosylformylglycinamidine cyclo-ligase activity"/>
    <property type="evidence" value="ECO:0007669"/>
    <property type="project" value="UniProtKB-UniRule"/>
</dbReference>
<evidence type="ECO:0000256" key="6">
    <source>
        <dbReference type="ARBA" id="ARBA00022490"/>
    </source>
</evidence>
<evidence type="ECO:0000256" key="8">
    <source>
        <dbReference type="ARBA" id="ARBA00022741"/>
    </source>
</evidence>
<evidence type="ECO:0000256" key="4">
    <source>
        <dbReference type="ARBA" id="ARBA00013047"/>
    </source>
</evidence>
<dbReference type="FunFam" id="3.30.1330.10:FF:000001">
    <property type="entry name" value="Phosphoribosylformylglycinamidine cyclo-ligase"/>
    <property type="match status" value="1"/>
</dbReference>
<sequence length="345" mass="37425">MSRYADAGVDVNAGYELVRQIKDNVKSTARLGVMGGLGSFGGMFDLSELHLKHPVLVSGTDGVGTKLMIAQKMNKHDTIGIDCVAMCVNDILAQGAEPLYFLDYIATGKNTPEKMAQIVAGVAEGCRQAGCALIGGETAEMPDMYDEDEYDLAGYSTGAAEKENLLTSDKPKAGDVLIGLPSSGLHSNGFSLVRQILFKDHSVKLDAEPVELEGKTVGEAILEPTKIYVKAVLPLIRRGLVDGVSHITGGGLIENLPRMYSDDLQAEIMLGSWKVLPVFRYLQKMGELAEDDMRETFNLGLGMILAVKPENVDALVGLLEDENESWYKVGQLKKRPDGEEKIIFR</sequence>
<dbReference type="GO" id="GO:0005524">
    <property type="term" value="F:ATP binding"/>
    <property type="evidence" value="ECO:0007669"/>
    <property type="project" value="UniProtKB-KW"/>
</dbReference>
<keyword evidence="10 15" id="KW-0067">ATP-binding</keyword>
<evidence type="ECO:0000256" key="13">
    <source>
        <dbReference type="ARBA" id="ARBA00033093"/>
    </source>
</evidence>
<evidence type="ECO:0000256" key="7">
    <source>
        <dbReference type="ARBA" id="ARBA00022598"/>
    </source>
</evidence>
<comment type="similarity">
    <text evidence="3 15">Belongs to the AIR synthase family.</text>
</comment>
<dbReference type="Gene3D" id="3.90.650.10">
    <property type="entry name" value="PurM-like C-terminal domain"/>
    <property type="match status" value="1"/>
</dbReference>
<keyword evidence="9 15" id="KW-0658">Purine biosynthesis</keyword>
<dbReference type="GO" id="GO:0046084">
    <property type="term" value="P:adenine biosynthetic process"/>
    <property type="evidence" value="ECO:0007669"/>
    <property type="project" value="TreeGrafter"/>
</dbReference>
<dbReference type="FunFam" id="3.90.650.10:FF:000011">
    <property type="entry name" value="Phosphoribosylformylglycinamidine cyclo-ligase"/>
    <property type="match status" value="1"/>
</dbReference>
<dbReference type="GO" id="GO:0006189">
    <property type="term" value="P:'de novo' IMP biosynthetic process"/>
    <property type="evidence" value="ECO:0007669"/>
    <property type="project" value="UniProtKB-UniRule"/>
</dbReference>
<evidence type="ECO:0000256" key="5">
    <source>
        <dbReference type="ARBA" id="ARBA00020367"/>
    </source>
</evidence>
<keyword evidence="8 15" id="KW-0547">Nucleotide-binding</keyword>
<proteinExistence type="inferred from homology"/>
<dbReference type="InterPro" id="IPR036676">
    <property type="entry name" value="PurM-like_C_sf"/>
</dbReference>
<keyword evidence="6 15" id="KW-0963">Cytoplasm</keyword>
<dbReference type="InterPro" id="IPR016188">
    <property type="entry name" value="PurM-like_N"/>
</dbReference>
<evidence type="ECO:0000259" key="17">
    <source>
        <dbReference type="Pfam" id="PF02769"/>
    </source>
</evidence>
<evidence type="ECO:0000256" key="10">
    <source>
        <dbReference type="ARBA" id="ARBA00022840"/>
    </source>
</evidence>
<dbReference type="EC" id="6.3.3.1" evidence="4 15"/>
<name>A0A1I2PBT4_9LACO</name>
<dbReference type="RefSeq" id="WP_046922831.1">
    <property type="nucleotide sequence ID" value="NZ_AYYL01000001.1"/>
</dbReference>
<comment type="pathway">
    <text evidence="2 15">Purine metabolism; IMP biosynthesis via de novo pathway; 5-amino-1-(5-phospho-D-ribosyl)imidazole from N(2)-formyl-N(1)-(5-phospho-D-ribosyl)glycinamide: step 2/2.</text>
</comment>
<evidence type="ECO:0000256" key="11">
    <source>
        <dbReference type="ARBA" id="ARBA00031908"/>
    </source>
</evidence>
<protein>
    <recommendedName>
        <fullName evidence="5 15">Phosphoribosylformylglycinamidine cyclo-ligase</fullName>
        <ecNumber evidence="4 15">6.3.3.1</ecNumber>
    </recommendedName>
    <alternativeName>
        <fullName evidence="12 15">AIR synthase</fullName>
    </alternativeName>
    <alternativeName>
        <fullName evidence="13 15">AIRS</fullName>
    </alternativeName>
    <alternativeName>
        <fullName evidence="11 15">Phosphoribosyl-aminoimidazole synthetase</fullName>
    </alternativeName>
</protein>
<dbReference type="GO" id="GO:0005829">
    <property type="term" value="C:cytosol"/>
    <property type="evidence" value="ECO:0007669"/>
    <property type="project" value="TreeGrafter"/>
</dbReference>
<dbReference type="Gene3D" id="3.30.1330.10">
    <property type="entry name" value="PurM-like, N-terminal domain"/>
    <property type="match status" value="1"/>
</dbReference>
<evidence type="ECO:0000256" key="15">
    <source>
        <dbReference type="HAMAP-Rule" id="MF_00741"/>
    </source>
</evidence>
<dbReference type="UniPathway" id="UPA00074">
    <property type="reaction ID" value="UER00129"/>
</dbReference>
<gene>
    <name evidence="15" type="primary">purM</name>
    <name evidence="18" type="ORF">SAMN02910432_00008</name>
</gene>
<evidence type="ECO:0000313" key="18">
    <source>
        <dbReference type="EMBL" id="SFG13588.1"/>
    </source>
</evidence>
<dbReference type="InterPro" id="IPR036921">
    <property type="entry name" value="PurM-like_N_sf"/>
</dbReference>
<organism evidence="18 19">
    <name type="scientific">Ligilactobacillus ruminis DSM 20403 = NBRC 102161</name>
    <dbReference type="NCBI Taxonomy" id="1423798"/>
    <lineage>
        <taxon>Bacteria</taxon>
        <taxon>Bacillati</taxon>
        <taxon>Bacillota</taxon>
        <taxon>Bacilli</taxon>
        <taxon>Lactobacillales</taxon>
        <taxon>Lactobacillaceae</taxon>
        <taxon>Ligilactobacillus</taxon>
    </lineage>
</organism>
<comment type="catalytic activity">
    <reaction evidence="14 15">
        <text>2-formamido-N(1)-(5-O-phospho-beta-D-ribosyl)acetamidine + ATP = 5-amino-1-(5-phospho-beta-D-ribosyl)imidazole + ADP + phosphate + H(+)</text>
        <dbReference type="Rhea" id="RHEA:23032"/>
        <dbReference type="ChEBI" id="CHEBI:15378"/>
        <dbReference type="ChEBI" id="CHEBI:30616"/>
        <dbReference type="ChEBI" id="CHEBI:43474"/>
        <dbReference type="ChEBI" id="CHEBI:137981"/>
        <dbReference type="ChEBI" id="CHEBI:147287"/>
        <dbReference type="ChEBI" id="CHEBI:456216"/>
        <dbReference type="EC" id="6.3.3.1"/>
    </reaction>
</comment>
<evidence type="ECO:0000256" key="2">
    <source>
        <dbReference type="ARBA" id="ARBA00004686"/>
    </source>
</evidence>
<dbReference type="NCBIfam" id="TIGR00878">
    <property type="entry name" value="purM"/>
    <property type="match status" value="1"/>
</dbReference>
<dbReference type="EMBL" id="FOPI01000003">
    <property type="protein sequence ID" value="SFG13588.1"/>
    <property type="molecule type" value="Genomic_DNA"/>
</dbReference>
<evidence type="ECO:0000313" key="19">
    <source>
        <dbReference type="Proteomes" id="UP000182635"/>
    </source>
</evidence>
<dbReference type="InterPro" id="IPR004733">
    <property type="entry name" value="PurM_cligase"/>
</dbReference>
<evidence type="ECO:0000256" key="12">
    <source>
        <dbReference type="ARBA" id="ARBA00032931"/>
    </source>
</evidence>
<dbReference type="SUPFAM" id="SSF55326">
    <property type="entry name" value="PurM N-terminal domain-like"/>
    <property type="match status" value="1"/>
</dbReference>
<evidence type="ECO:0000259" key="16">
    <source>
        <dbReference type="Pfam" id="PF00586"/>
    </source>
</evidence>
<dbReference type="SUPFAM" id="SSF56042">
    <property type="entry name" value="PurM C-terminal domain-like"/>
    <property type="match status" value="1"/>
</dbReference>
<dbReference type="InterPro" id="IPR010918">
    <property type="entry name" value="PurM-like_C_dom"/>
</dbReference>
<keyword evidence="7 15" id="KW-0436">Ligase</keyword>
<evidence type="ECO:0000256" key="1">
    <source>
        <dbReference type="ARBA" id="ARBA00004496"/>
    </source>
</evidence>
<comment type="subcellular location">
    <subcellularLocation>
        <location evidence="1 15">Cytoplasm</location>
    </subcellularLocation>
</comment>
<dbReference type="Pfam" id="PF00586">
    <property type="entry name" value="AIRS"/>
    <property type="match status" value="1"/>
</dbReference>
<dbReference type="PANTHER" id="PTHR10520:SF12">
    <property type="entry name" value="TRIFUNCTIONAL PURINE BIOSYNTHETIC PROTEIN ADENOSINE-3"/>
    <property type="match status" value="1"/>
</dbReference>
<dbReference type="Proteomes" id="UP000182635">
    <property type="component" value="Unassembled WGS sequence"/>
</dbReference>
<feature type="domain" description="PurM-like C-terminal" evidence="17">
    <location>
        <begin position="172"/>
        <end position="339"/>
    </location>
</feature>